<comment type="catalytic activity">
    <reaction evidence="7 8">
        <text>(2R)-O-phospho-3-sulfolactate + H2O = (2R)-3-sulfolactate + phosphate</text>
        <dbReference type="Rhea" id="RHEA:23416"/>
        <dbReference type="ChEBI" id="CHEBI:15377"/>
        <dbReference type="ChEBI" id="CHEBI:15597"/>
        <dbReference type="ChEBI" id="CHEBI:43474"/>
        <dbReference type="ChEBI" id="CHEBI:58738"/>
        <dbReference type="EC" id="3.1.3.71"/>
    </reaction>
</comment>
<evidence type="ECO:0000313" key="11">
    <source>
        <dbReference type="EMBL" id="PJB55448.1"/>
    </source>
</evidence>
<evidence type="ECO:0000313" key="14">
    <source>
        <dbReference type="Proteomes" id="UP000231493"/>
    </source>
</evidence>
<dbReference type="Proteomes" id="UP000231493">
    <property type="component" value="Unassembled WGS sequence"/>
</dbReference>
<accession>A0A2M8C8U0</accession>
<comment type="similarity">
    <text evidence="2 8">Belongs to the ComB family.</text>
</comment>
<dbReference type="EC" id="3.1.3.71" evidence="3 8"/>
<evidence type="ECO:0000256" key="6">
    <source>
        <dbReference type="ARBA" id="ARBA00022842"/>
    </source>
</evidence>
<evidence type="ECO:0000313" key="12">
    <source>
        <dbReference type="Proteomes" id="UP000182763"/>
    </source>
</evidence>
<keyword evidence="5 8" id="KW-0378">Hydrolase</keyword>
<reference evidence="13 14" key="2">
    <citation type="submission" date="2017-09" db="EMBL/GenBank/DDBJ databases">
        <title>Depth-based differentiation of microbial function through sediment-hosted aquifers and enrichment of novel symbionts in the deep terrestrial subsurface.</title>
        <authorList>
            <person name="Probst A.J."/>
            <person name="Ladd B."/>
            <person name="Jarett J.K."/>
            <person name="Geller-Mcgrath D.E."/>
            <person name="Sieber C.M."/>
            <person name="Emerson J.B."/>
            <person name="Anantharaman K."/>
            <person name="Thomas B.C."/>
            <person name="Malmstrom R."/>
            <person name="Stieglmeier M."/>
            <person name="Klingl A."/>
            <person name="Woyke T."/>
            <person name="Ryan C.M."/>
            <person name="Banfield J.F."/>
        </authorList>
    </citation>
    <scope>NUCLEOTIDE SEQUENCE [LARGE SCALE GENOMIC DNA]</scope>
    <source>
        <strain evidence="11">CG_4_9_14_3_um_filter_33_16</strain>
    </source>
</reference>
<dbReference type="GO" id="GO:0050532">
    <property type="term" value="F:2-phosphosulfolactate phosphatase activity"/>
    <property type="evidence" value="ECO:0007669"/>
    <property type="project" value="UniProtKB-UniRule"/>
</dbReference>
<evidence type="ECO:0000256" key="7">
    <source>
        <dbReference type="ARBA" id="ARBA00033711"/>
    </source>
</evidence>
<proteinExistence type="inferred from homology"/>
<dbReference type="InterPro" id="IPR005238">
    <property type="entry name" value="ComB-like"/>
</dbReference>
<dbReference type="Proteomes" id="UP000182763">
    <property type="component" value="Unassembled WGS sequence"/>
</dbReference>
<dbReference type="FunFam" id="3.90.1560.10:FF:000001">
    <property type="entry name" value="Probable 2-phosphosulfolactate phosphatase"/>
    <property type="match status" value="1"/>
</dbReference>
<name>A0A1J5GRI8_9BACT</name>
<dbReference type="STRING" id="1805029.AUK42_02405"/>
<dbReference type="AlphaFoldDB" id="A0A1J5GRI8"/>
<dbReference type="EMBL" id="PFIP01000121">
    <property type="protein sequence ID" value="PIX33906.1"/>
    <property type="molecule type" value="Genomic_DNA"/>
</dbReference>
<organism evidence="9 12">
    <name type="scientific">Candidatus Infernicultor aquiphilus</name>
    <dbReference type="NCBI Taxonomy" id="1805029"/>
    <lineage>
        <taxon>Bacteria</taxon>
        <taxon>Pseudomonadati</taxon>
        <taxon>Atribacterota</taxon>
        <taxon>Candidatus Phoenicimicrobiia</taxon>
        <taxon>Candidatus Pheonicimicrobiales</taxon>
        <taxon>Candidatus Phoenicimicrobiaceae</taxon>
        <taxon>Candidatus Infernicultor</taxon>
    </lineage>
</organism>
<accession>A0A1J5GRI8</accession>
<reference evidence="9 12" key="1">
    <citation type="journal article" date="2016" name="Environ. Microbiol.">
        <title>Genomic resolution of a cold subsurface aquifer community provides metabolic insights for novel microbes adapted to high CO concentrations.</title>
        <authorList>
            <person name="Probst A.J."/>
            <person name="Castelle C.J."/>
            <person name="Singh A."/>
            <person name="Brown C.T."/>
            <person name="Anantharaman K."/>
            <person name="Sharon I."/>
            <person name="Hug L.A."/>
            <person name="Burstein D."/>
            <person name="Emerson J.B."/>
            <person name="Thomas B.C."/>
            <person name="Banfield J.F."/>
        </authorList>
    </citation>
    <scope>NUCLEOTIDE SEQUENCE [LARGE SCALE GENOMIC DNA]</scope>
    <source>
        <strain evidence="9">CG2_30_33_13</strain>
    </source>
</reference>
<dbReference type="EMBL" id="MNYY01000050">
    <property type="protein sequence ID" value="OIP72202.1"/>
    <property type="molecule type" value="Genomic_DNA"/>
</dbReference>
<evidence type="ECO:0000256" key="4">
    <source>
        <dbReference type="ARBA" id="ARBA00021948"/>
    </source>
</evidence>
<dbReference type="SUPFAM" id="SSF142823">
    <property type="entry name" value="ComB-like"/>
    <property type="match status" value="1"/>
</dbReference>
<dbReference type="GO" id="GO:0000287">
    <property type="term" value="F:magnesium ion binding"/>
    <property type="evidence" value="ECO:0007669"/>
    <property type="project" value="UniProtKB-UniRule"/>
</dbReference>
<gene>
    <name evidence="8" type="primary">comB</name>
    <name evidence="9" type="ORF">AUK42_02405</name>
    <name evidence="11" type="ORF">CO097_08135</name>
    <name evidence="10" type="ORF">COZ58_05715</name>
</gene>
<evidence type="ECO:0000256" key="1">
    <source>
        <dbReference type="ARBA" id="ARBA00001946"/>
    </source>
</evidence>
<dbReference type="Gene3D" id="3.90.1560.10">
    <property type="entry name" value="ComB-like"/>
    <property type="match status" value="1"/>
</dbReference>
<comment type="caution">
    <text evidence="9">The sequence shown here is derived from an EMBL/GenBank/DDBJ whole genome shotgun (WGS) entry which is preliminary data.</text>
</comment>
<dbReference type="GO" id="GO:0050545">
    <property type="term" value="F:sulfopyruvate decarboxylase activity"/>
    <property type="evidence" value="ECO:0007669"/>
    <property type="project" value="TreeGrafter"/>
</dbReference>
<evidence type="ECO:0000256" key="3">
    <source>
        <dbReference type="ARBA" id="ARBA00012953"/>
    </source>
</evidence>
<sequence>MNNLEVVFTPEEIKNRRLSGKLIVVIDVLRASSTIVTALAYGCRGIVPILSPEQAKEKTQQFKKEEVLLGGEREGRKIKGFDLGNSPREYQKEIVEDKIIIFSTTNGVKTLEIVRGAFRIIIASFLNLQATFNYCSKFQGDILLACAGKEGHFSLEDTVCAGRLINSLRDIYSTTTTGTCQEADANLTAQVLYKKFGNNILEMLRKSQHGRYLESIGLRKDLEFCAQLDIFNIVPIFRDGLISLNEGGV</sequence>
<evidence type="ECO:0000256" key="5">
    <source>
        <dbReference type="ARBA" id="ARBA00022801"/>
    </source>
</evidence>
<evidence type="ECO:0000256" key="2">
    <source>
        <dbReference type="ARBA" id="ARBA00009997"/>
    </source>
</evidence>
<evidence type="ECO:0000256" key="8">
    <source>
        <dbReference type="HAMAP-Rule" id="MF_00490"/>
    </source>
</evidence>
<evidence type="ECO:0000313" key="10">
    <source>
        <dbReference type="EMBL" id="PIX33906.1"/>
    </source>
</evidence>
<dbReference type="HAMAP" id="MF_00490">
    <property type="entry name" value="ComB"/>
    <property type="match status" value="1"/>
</dbReference>
<reference evidence="10" key="3">
    <citation type="submission" date="2017-09" db="EMBL/GenBank/DDBJ databases">
        <title>Depth-based differentiation of microbial function through sediment-hosted aquifers and enrichment of novel symbionts in the deep terrestrial subsurface.</title>
        <authorList>
            <person name="Probst A.J."/>
            <person name="Ladd B."/>
            <person name="Jarett J.K."/>
            <person name="Geller-Mcgrath D.E."/>
            <person name="Sieber C.M.K."/>
            <person name="Emerson J.B."/>
            <person name="Anantharaman K."/>
            <person name="Thomas B.C."/>
            <person name="Malmstrom R."/>
            <person name="Stieglmeier M."/>
            <person name="Klingl A."/>
            <person name="Woyke T."/>
            <person name="Ryan C.M."/>
            <person name="Banfield J.F."/>
        </authorList>
    </citation>
    <scope>NUCLEOTIDE SEQUENCE</scope>
    <source>
        <strain evidence="10">CG_4_8_14_3_um_filter_34_18</strain>
    </source>
</reference>
<comment type="cofactor">
    <cofactor evidence="1 8">
        <name>Mg(2+)</name>
        <dbReference type="ChEBI" id="CHEBI:18420"/>
    </cofactor>
</comment>
<protein>
    <recommendedName>
        <fullName evidence="4 8">Probable 2-phosphosulfolactate phosphatase</fullName>
        <ecNumber evidence="3 8">3.1.3.71</ecNumber>
    </recommendedName>
</protein>
<evidence type="ECO:0000313" key="9">
    <source>
        <dbReference type="EMBL" id="OIP72202.1"/>
    </source>
</evidence>
<dbReference type="Proteomes" id="UP000228560">
    <property type="component" value="Unassembled WGS sequence"/>
</dbReference>
<dbReference type="PANTHER" id="PTHR37311:SF1">
    <property type="entry name" value="2-PHOSPHOSULFOLACTATE PHOSPHATASE-RELATED"/>
    <property type="match status" value="1"/>
</dbReference>
<keyword evidence="6 8" id="KW-0460">Magnesium</keyword>
<accession>A0A2M7K703</accession>
<dbReference type="Pfam" id="PF04029">
    <property type="entry name" value="2-ph_phosp"/>
    <property type="match status" value="1"/>
</dbReference>
<dbReference type="PANTHER" id="PTHR37311">
    <property type="entry name" value="2-PHOSPHOSULFOLACTATE PHOSPHATASE-RELATED"/>
    <property type="match status" value="1"/>
</dbReference>
<dbReference type="EMBL" id="PFTV01000208">
    <property type="protein sequence ID" value="PJB55448.1"/>
    <property type="molecule type" value="Genomic_DNA"/>
</dbReference>
<evidence type="ECO:0000313" key="13">
    <source>
        <dbReference type="Proteomes" id="UP000228560"/>
    </source>
</evidence>
<dbReference type="InterPro" id="IPR036702">
    <property type="entry name" value="ComB-like_sf"/>
</dbReference>